<dbReference type="PANTHER" id="PTHR41252">
    <property type="entry name" value="BLR2505 PROTEIN"/>
    <property type="match status" value="1"/>
</dbReference>
<dbReference type="PANTHER" id="PTHR41252:SF1">
    <property type="entry name" value="BLR2505 PROTEIN"/>
    <property type="match status" value="1"/>
</dbReference>
<proteinExistence type="predicted"/>
<dbReference type="Gene3D" id="3.10.450.50">
    <property type="match status" value="1"/>
</dbReference>
<sequence>MEKTMTESAKALVETWYGTGNTALLAQDIVWTVLSTFPEGGRYVGRKAVEEQFFPRLTAHFSEYVTHPHSFTAEGNLVAVTGIYRVRTKQGRPGDIAFAHFWTVRDGQISALQQVADTAAIQELLAGGEQAA</sequence>
<gene>
    <name evidence="2" type="ORF">Geu3261_0142_023</name>
</gene>
<dbReference type="InterPro" id="IPR032710">
    <property type="entry name" value="NTF2-like_dom_sf"/>
</dbReference>
<name>A0A0D6Q2C0_KOMEU</name>
<dbReference type="SUPFAM" id="SSF54427">
    <property type="entry name" value="NTF2-like"/>
    <property type="match status" value="1"/>
</dbReference>
<organism evidence="2 3">
    <name type="scientific">Komagataeibacter europaeus NBRC 3261</name>
    <dbReference type="NCBI Taxonomy" id="1234669"/>
    <lineage>
        <taxon>Bacteria</taxon>
        <taxon>Pseudomonadati</taxon>
        <taxon>Pseudomonadota</taxon>
        <taxon>Alphaproteobacteria</taxon>
        <taxon>Acetobacterales</taxon>
        <taxon>Acetobacteraceae</taxon>
        <taxon>Komagataeibacter</taxon>
    </lineage>
</organism>
<dbReference type="AlphaFoldDB" id="A0A0D6Q2C0"/>
<dbReference type="Pfam" id="PF12680">
    <property type="entry name" value="SnoaL_2"/>
    <property type="match status" value="1"/>
</dbReference>
<reference evidence="2 3" key="1">
    <citation type="submission" date="2012-11" db="EMBL/GenBank/DDBJ databases">
        <title>Whole genome sequence of Gluconacetobacter europaeus NBRC3261.</title>
        <authorList>
            <person name="Azuma Y."/>
            <person name="Higashiura N."/>
            <person name="Hirakawa H."/>
            <person name="Matsushita K."/>
        </authorList>
    </citation>
    <scope>NUCLEOTIDE SEQUENCE [LARGE SCALE GENOMIC DNA]</scope>
    <source>
        <strain evidence="2 3">NBRC 3261</strain>
    </source>
</reference>
<evidence type="ECO:0000313" key="3">
    <source>
        <dbReference type="Proteomes" id="UP000032675"/>
    </source>
</evidence>
<feature type="domain" description="SnoaL-like" evidence="1">
    <location>
        <begin position="23"/>
        <end position="110"/>
    </location>
</feature>
<comment type="caution">
    <text evidence="2">The sequence shown here is derived from an EMBL/GenBank/DDBJ whole genome shotgun (WGS) entry which is preliminary data.</text>
</comment>
<dbReference type="Proteomes" id="UP000032675">
    <property type="component" value="Unassembled WGS sequence"/>
</dbReference>
<evidence type="ECO:0000259" key="1">
    <source>
        <dbReference type="Pfam" id="PF12680"/>
    </source>
</evidence>
<evidence type="ECO:0000313" key="2">
    <source>
        <dbReference type="EMBL" id="GAN97125.1"/>
    </source>
</evidence>
<protein>
    <recommendedName>
        <fullName evidence="1">SnoaL-like domain-containing protein</fullName>
    </recommendedName>
</protein>
<accession>A0A0D6Q2C0</accession>
<dbReference type="EMBL" id="BANI01000125">
    <property type="protein sequence ID" value="GAN97125.1"/>
    <property type="molecule type" value="Genomic_DNA"/>
</dbReference>
<dbReference type="InterPro" id="IPR037401">
    <property type="entry name" value="SnoaL-like"/>
</dbReference>